<dbReference type="InterPro" id="IPR013083">
    <property type="entry name" value="Znf_RING/FYVE/PHD"/>
</dbReference>
<dbReference type="Pfam" id="PF00627">
    <property type="entry name" value="UBA"/>
    <property type="match status" value="1"/>
</dbReference>
<feature type="region of interest" description="Disordered" evidence="2">
    <location>
        <begin position="95"/>
        <end position="120"/>
    </location>
</feature>
<feature type="transmembrane region" description="Helical" evidence="3">
    <location>
        <begin position="226"/>
        <end position="248"/>
    </location>
</feature>
<dbReference type="PROSITE" id="PS50030">
    <property type="entry name" value="UBA"/>
    <property type="match status" value="1"/>
</dbReference>
<feature type="compositionally biased region" description="Polar residues" evidence="2">
    <location>
        <begin position="1"/>
        <end position="16"/>
    </location>
</feature>
<dbReference type="PANTHER" id="PTHR46573:SF1">
    <property type="entry name" value="WD REPEAT, SAM AND U-BOX DOMAIN-CONTAINING PROTEIN 1"/>
    <property type="match status" value="1"/>
</dbReference>
<dbReference type="PANTHER" id="PTHR46573">
    <property type="entry name" value="WD REPEAT, SAM AND U-BOX DOMAIN-CONTAINING PROTEIN 1"/>
    <property type="match status" value="1"/>
</dbReference>
<dbReference type="SMART" id="SM00165">
    <property type="entry name" value="UBA"/>
    <property type="match status" value="1"/>
</dbReference>
<dbReference type="InterPro" id="IPR015940">
    <property type="entry name" value="UBA"/>
</dbReference>
<organism evidence="6 7">
    <name type="scientific">Tritrichomonas musculus</name>
    <dbReference type="NCBI Taxonomy" id="1915356"/>
    <lineage>
        <taxon>Eukaryota</taxon>
        <taxon>Metamonada</taxon>
        <taxon>Parabasalia</taxon>
        <taxon>Tritrichomonadida</taxon>
        <taxon>Tritrichomonadidae</taxon>
        <taxon>Tritrichomonas</taxon>
    </lineage>
</organism>
<evidence type="ECO:0000259" key="5">
    <source>
        <dbReference type="PROSITE" id="PS51698"/>
    </source>
</evidence>
<feature type="compositionally biased region" description="Polar residues" evidence="2">
    <location>
        <begin position="187"/>
        <end position="197"/>
    </location>
</feature>
<dbReference type="InterPro" id="IPR009060">
    <property type="entry name" value="UBA-like_sf"/>
</dbReference>
<dbReference type="SUPFAM" id="SSF46934">
    <property type="entry name" value="UBA-like"/>
    <property type="match status" value="1"/>
</dbReference>
<feature type="compositionally biased region" description="Basic and acidic residues" evidence="2">
    <location>
        <begin position="109"/>
        <end position="119"/>
    </location>
</feature>
<feature type="region of interest" description="Disordered" evidence="2">
    <location>
        <begin position="173"/>
        <end position="198"/>
    </location>
</feature>
<keyword evidence="3" id="KW-0812">Transmembrane</keyword>
<dbReference type="PROSITE" id="PS51698">
    <property type="entry name" value="U_BOX"/>
    <property type="match status" value="1"/>
</dbReference>
<feature type="domain" description="U-box" evidence="5">
    <location>
        <begin position="25"/>
        <end position="98"/>
    </location>
</feature>
<gene>
    <name evidence="6" type="ORF">M9Y10_029791</name>
</gene>
<evidence type="ECO:0008006" key="8">
    <source>
        <dbReference type="Google" id="ProtNLM"/>
    </source>
</evidence>
<accession>A0ABR2KNJ8</accession>
<evidence type="ECO:0000313" key="7">
    <source>
        <dbReference type="Proteomes" id="UP001470230"/>
    </source>
</evidence>
<evidence type="ECO:0000256" key="3">
    <source>
        <dbReference type="SAM" id="Phobius"/>
    </source>
</evidence>
<evidence type="ECO:0000256" key="1">
    <source>
        <dbReference type="SAM" id="Coils"/>
    </source>
</evidence>
<feature type="transmembrane region" description="Helical" evidence="3">
    <location>
        <begin position="269"/>
        <end position="284"/>
    </location>
</feature>
<evidence type="ECO:0000259" key="4">
    <source>
        <dbReference type="PROSITE" id="PS50030"/>
    </source>
</evidence>
<evidence type="ECO:0000313" key="6">
    <source>
        <dbReference type="EMBL" id="KAK8892558.1"/>
    </source>
</evidence>
<dbReference type="Gene3D" id="3.30.40.10">
    <property type="entry name" value="Zinc/RING finger domain, C3HC4 (zinc finger)"/>
    <property type="match status" value="1"/>
</dbReference>
<protein>
    <recommendedName>
        <fullName evidence="8">U-box domain-containing protein</fullName>
    </recommendedName>
</protein>
<keyword evidence="3" id="KW-1133">Transmembrane helix</keyword>
<feature type="coiled-coil region" evidence="1">
    <location>
        <begin position="138"/>
        <end position="165"/>
    </location>
</feature>
<feature type="region of interest" description="Disordered" evidence="2">
    <location>
        <begin position="1"/>
        <end position="24"/>
    </location>
</feature>
<dbReference type="InterPro" id="IPR003613">
    <property type="entry name" value="Ubox_domain"/>
</dbReference>
<feature type="transmembrane region" description="Helical" evidence="3">
    <location>
        <begin position="290"/>
        <end position="309"/>
    </location>
</feature>
<name>A0ABR2KNJ8_9EUKA</name>
<reference evidence="6 7" key="1">
    <citation type="submission" date="2024-04" db="EMBL/GenBank/DDBJ databases">
        <title>Tritrichomonas musculus Genome.</title>
        <authorList>
            <person name="Alves-Ferreira E."/>
            <person name="Grigg M."/>
            <person name="Lorenzi H."/>
            <person name="Galac M."/>
        </authorList>
    </citation>
    <scope>NUCLEOTIDE SEQUENCE [LARGE SCALE GENOMIC DNA]</scope>
    <source>
        <strain evidence="6 7">EAF2021</strain>
    </source>
</reference>
<dbReference type="SUPFAM" id="SSF57850">
    <property type="entry name" value="RING/U-box"/>
    <property type="match status" value="1"/>
</dbReference>
<dbReference type="EMBL" id="JAPFFF010000004">
    <property type="protein sequence ID" value="KAK8892558.1"/>
    <property type="molecule type" value="Genomic_DNA"/>
</dbReference>
<dbReference type="CDD" id="cd16655">
    <property type="entry name" value="RING-Ubox_WDSUB1-like"/>
    <property type="match status" value="1"/>
</dbReference>
<evidence type="ECO:0000256" key="2">
    <source>
        <dbReference type="SAM" id="MobiDB-lite"/>
    </source>
</evidence>
<sequence length="493" mass="57321">MSSIKATSSDSPSNLGQVDDIDDDDVPQEFFCPILYSIMKDPVLMPDGQTYEREAIRKALSIKPISPVTRQPMDMKDARTNYALKSLIENYLQNRRLTAEKKHTTKNSPKKESANHKSSLEQNLNVLVDMGFDLESSKEALKQTKNNFDLALELLLNELHCLNEEEEIQVQPIRRTSKTKKRKIDNKSNSKTPTRARSTYDGFPRRIHDYDGFHRPTERDSNVKYIIYYLLASLAAVAVIFAFIYLLVYSPSSVKDDAAKIIIFIKEKVQLLFLCMMDFIVFLFKSIKDLVIFFFSVLKPIIIGTFQFIGKSCIYLYSILKSAFINACFFIREKSPYVYSAVKSVIIGTYQVIRKSCICLYSILKSAIINTFYFIKEKVARLYSFARKKLRNSDGHISNLFPRAKHFIIRLFEFNVRIVVCLFNWIKETFSYFLWDENCKLRKYAKLCIEKVIKLVPCLFEKITAIFNYFMLCIFRITFTLLDSIEELLSLTI</sequence>
<keyword evidence="1" id="KW-0175">Coiled coil</keyword>
<dbReference type="Gene3D" id="1.10.8.10">
    <property type="entry name" value="DNA helicase RuvA subunit, C-terminal domain"/>
    <property type="match status" value="1"/>
</dbReference>
<feature type="domain" description="UBA" evidence="4">
    <location>
        <begin position="118"/>
        <end position="158"/>
    </location>
</feature>
<dbReference type="Pfam" id="PF04564">
    <property type="entry name" value="U-box"/>
    <property type="match status" value="1"/>
</dbReference>
<dbReference type="InterPro" id="IPR052085">
    <property type="entry name" value="WD-SAM-U-box"/>
</dbReference>
<keyword evidence="3" id="KW-0472">Membrane</keyword>
<keyword evidence="7" id="KW-1185">Reference proteome</keyword>
<dbReference type="Proteomes" id="UP001470230">
    <property type="component" value="Unassembled WGS sequence"/>
</dbReference>
<dbReference type="SMART" id="SM00504">
    <property type="entry name" value="Ubox"/>
    <property type="match status" value="1"/>
</dbReference>
<comment type="caution">
    <text evidence="6">The sequence shown here is derived from an EMBL/GenBank/DDBJ whole genome shotgun (WGS) entry which is preliminary data.</text>
</comment>
<proteinExistence type="predicted"/>
<feature type="compositionally biased region" description="Basic residues" evidence="2">
    <location>
        <begin position="175"/>
        <end position="184"/>
    </location>
</feature>